<dbReference type="OrthoDB" id="5764598at2"/>
<dbReference type="Proteomes" id="UP000199371">
    <property type="component" value="Unassembled WGS sequence"/>
</dbReference>
<gene>
    <name evidence="1" type="ORF">SAMN05660691_04033</name>
</gene>
<name>A0A1H6NQA4_9GAMM</name>
<dbReference type="EMBL" id="FNXF01000027">
    <property type="protein sequence ID" value="SEI13066.1"/>
    <property type="molecule type" value="Genomic_DNA"/>
</dbReference>
<organism evidence="1 2">
    <name type="scientific">Rheinheimera pacifica</name>
    <dbReference type="NCBI Taxonomy" id="173990"/>
    <lineage>
        <taxon>Bacteria</taxon>
        <taxon>Pseudomonadati</taxon>
        <taxon>Pseudomonadota</taxon>
        <taxon>Gammaproteobacteria</taxon>
        <taxon>Chromatiales</taxon>
        <taxon>Chromatiaceae</taxon>
        <taxon>Rheinheimera</taxon>
    </lineage>
</organism>
<accession>A0A1H6NQA4</accession>
<reference evidence="2" key="1">
    <citation type="submission" date="2016-10" db="EMBL/GenBank/DDBJ databases">
        <authorList>
            <person name="Varghese N."/>
            <person name="Submissions S."/>
        </authorList>
    </citation>
    <scope>NUCLEOTIDE SEQUENCE [LARGE SCALE GENOMIC DNA]</scope>
    <source>
        <strain evidence="2">DSM 17616</strain>
    </source>
</reference>
<dbReference type="RefSeq" id="WP_092796992.1">
    <property type="nucleotide sequence ID" value="NZ_FNXF01000027.1"/>
</dbReference>
<sequence>MLILSTTDIDVKIICPSRNKSKYKLNEWRNIFAQAIGFKSFHEMSKRESVLITFRQVLDVIDEDLYDKFYQILDNEITWHVPSRYNNYFCVAFEKEYNYFSDIIYEDDGSGLWNRSVEFFKIGSICITKAEFDKFTTELNMGIDDDTEVDQYYISDCLSSFQYEERGHPYDYWTHRGTYEERQELVNCRTMKQLYAAVCDYVGTDSEELFASYGFSLSEFIEEILEDEDCLINE</sequence>
<evidence type="ECO:0000313" key="1">
    <source>
        <dbReference type="EMBL" id="SEI13066.1"/>
    </source>
</evidence>
<evidence type="ECO:0000313" key="2">
    <source>
        <dbReference type="Proteomes" id="UP000199371"/>
    </source>
</evidence>
<keyword evidence="2" id="KW-1185">Reference proteome</keyword>
<protein>
    <submittedName>
        <fullName evidence="1">Uncharacterized protein</fullName>
    </submittedName>
</protein>
<dbReference type="AlphaFoldDB" id="A0A1H6NQA4"/>
<proteinExistence type="predicted"/>